<gene>
    <name evidence="2" type="ORF">AVEN_9226_1</name>
</gene>
<dbReference type="EMBL" id="BGPR01054297">
    <property type="protein sequence ID" value="GBO31096.1"/>
    <property type="molecule type" value="Genomic_DNA"/>
</dbReference>
<comment type="caution">
    <text evidence="2">The sequence shown here is derived from an EMBL/GenBank/DDBJ whole genome shotgun (WGS) entry which is preliminary data.</text>
</comment>
<proteinExistence type="predicted"/>
<sequence>MIKRHKEITPTLPGSSEERSPRRQSETEFGVPTAITGHGPTSAEGGTSHHRNGGNSIPHRYFTHQGSENPLTYPAASHPRTRYAPSP</sequence>
<dbReference type="AlphaFoldDB" id="A0A4Y2W3F6"/>
<keyword evidence="3" id="KW-1185">Reference proteome</keyword>
<feature type="region of interest" description="Disordered" evidence="1">
    <location>
        <begin position="1"/>
        <end position="87"/>
    </location>
</feature>
<feature type="compositionally biased region" description="Basic and acidic residues" evidence="1">
    <location>
        <begin position="16"/>
        <end position="26"/>
    </location>
</feature>
<reference evidence="2 3" key="1">
    <citation type="journal article" date="2019" name="Sci. Rep.">
        <title>Orb-weaving spider Araneus ventricosus genome elucidates the spidroin gene catalogue.</title>
        <authorList>
            <person name="Kono N."/>
            <person name="Nakamura H."/>
            <person name="Ohtoshi R."/>
            <person name="Moran D.A.P."/>
            <person name="Shinohara A."/>
            <person name="Yoshida Y."/>
            <person name="Fujiwara M."/>
            <person name="Mori M."/>
            <person name="Tomita M."/>
            <person name="Arakawa K."/>
        </authorList>
    </citation>
    <scope>NUCLEOTIDE SEQUENCE [LARGE SCALE GENOMIC DNA]</scope>
</reference>
<protein>
    <submittedName>
        <fullName evidence="2">Uncharacterized protein</fullName>
    </submittedName>
</protein>
<evidence type="ECO:0000313" key="3">
    <source>
        <dbReference type="Proteomes" id="UP000499080"/>
    </source>
</evidence>
<evidence type="ECO:0000256" key="1">
    <source>
        <dbReference type="SAM" id="MobiDB-lite"/>
    </source>
</evidence>
<accession>A0A4Y2W3F6</accession>
<organism evidence="2 3">
    <name type="scientific">Araneus ventricosus</name>
    <name type="common">Orbweaver spider</name>
    <name type="synonym">Epeira ventricosa</name>
    <dbReference type="NCBI Taxonomy" id="182803"/>
    <lineage>
        <taxon>Eukaryota</taxon>
        <taxon>Metazoa</taxon>
        <taxon>Ecdysozoa</taxon>
        <taxon>Arthropoda</taxon>
        <taxon>Chelicerata</taxon>
        <taxon>Arachnida</taxon>
        <taxon>Araneae</taxon>
        <taxon>Araneomorphae</taxon>
        <taxon>Entelegynae</taxon>
        <taxon>Araneoidea</taxon>
        <taxon>Araneidae</taxon>
        <taxon>Araneus</taxon>
    </lineage>
</organism>
<dbReference type="Proteomes" id="UP000499080">
    <property type="component" value="Unassembled WGS sequence"/>
</dbReference>
<evidence type="ECO:0000313" key="2">
    <source>
        <dbReference type="EMBL" id="GBO31096.1"/>
    </source>
</evidence>
<name>A0A4Y2W3F6_ARAVE</name>